<keyword evidence="3" id="KW-1185">Reference proteome</keyword>
<proteinExistence type="predicted"/>
<evidence type="ECO:0000256" key="1">
    <source>
        <dbReference type="SAM" id="SignalP"/>
    </source>
</evidence>
<accession>A0A3Q2FPT1</accession>
<feature type="signal peptide" evidence="1">
    <location>
        <begin position="1"/>
        <end position="28"/>
    </location>
</feature>
<dbReference type="AlphaFoldDB" id="A0A3Q2FPT1"/>
<evidence type="ECO:0000313" key="3">
    <source>
        <dbReference type="Proteomes" id="UP000265020"/>
    </source>
</evidence>
<name>A0A3Q2FPT1_CYPVA</name>
<sequence>MRHFSLQTLTMSLKVTLLVVSLIAQCCSAPSRRNWTPQAILYLKGFSILTQPVKCRSFSEGHRSTLERSSREEEGAYHLGLLFFALFNDLLIKIMNKSCFF</sequence>
<reference evidence="2" key="2">
    <citation type="submission" date="2025-09" db="UniProtKB">
        <authorList>
            <consortium name="Ensembl"/>
        </authorList>
    </citation>
    <scope>IDENTIFICATION</scope>
</reference>
<organism evidence="2 3">
    <name type="scientific">Cyprinodon variegatus</name>
    <name type="common">Sheepshead minnow</name>
    <dbReference type="NCBI Taxonomy" id="28743"/>
    <lineage>
        <taxon>Eukaryota</taxon>
        <taxon>Metazoa</taxon>
        <taxon>Chordata</taxon>
        <taxon>Craniata</taxon>
        <taxon>Vertebrata</taxon>
        <taxon>Euteleostomi</taxon>
        <taxon>Actinopterygii</taxon>
        <taxon>Neopterygii</taxon>
        <taxon>Teleostei</taxon>
        <taxon>Neoteleostei</taxon>
        <taxon>Acanthomorphata</taxon>
        <taxon>Ovalentaria</taxon>
        <taxon>Atherinomorphae</taxon>
        <taxon>Cyprinodontiformes</taxon>
        <taxon>Cyprinodontidae</taxon>
        <taxon>Cyprinodon</taxon>
    </lineage>
</organism>
<keyword evidence="1" id="KW-0732">Signal</keyword>
<dbReference type="Ensembl" id="ENSCVAT00000003005.1">
    <property type="protein sequence ID" value="ENSCVAP00000007615.1"/>
    <property type="gene ID" value="ENSCVAG00000009288.1"/>
</dbReference>
<reference evidence="2" key="1">
    <citation type="submission" date="2025-08" db="UniProtKB">
        <authorList>
            <consortium name="Ensembl"/>
        </authorList>
    </citation>
    <scope>IDENTIFICATION</scope>
</reference>
<dbReference type="GeneTree" id="ENSGT00940000177912"/>
<dbReference type="Proteomes" id="UP000265020">
    <property type="component" value="Unassembled WGS sequence"/>
</dbReference>
<protein>
    <recommendedName>
        <fullName evidence="4">Spexin hormone</fullName>
    </recommendedName>
</protein>
<feature type="chain" id="PRO_5018612965" description="Spexin hormone" evidence="1">
    <location>
        <begin position="29"/>
        <end position="101"/>
    </location>
</feature>
<evidence type="ECO:0008006" key="4">
    <source>
        <dbReference type="Google" id="ProtNLM"/>
    </source>
</evidence>
<dbReference type="OMA" id="CCSAPSR"/>
<evidence type="ECO:0000313" key="2">
    <source>
        <dbReference type="Ensembl" id="ENSCVAP00000007615.1"/>
    </source>
</evidence>